<evidence type="ECO:0000256" key="2">
    <source>
        <dbReference type="ARBA" id="ARBA00022723"/>
    </source>
</evidence>
<feature type="compositionally biased region" description="Basic residues" evidence="7">
    <location>
        <begin position="856"/>
        <end position="867"/>
    </location>
</feature>
<feature type="compositionally biased region" description="Pro residues" evidence="7">
    <location>
        <begin position="580"/>
        <end position="605"/>
    </location>
</feature>
<organism evidence="10 11">
    <name type="scientific">Mycoemilia scoparia</name>
    <dbReference type="NCBI Taxonomy" id="417184"/>
    <lineage>
        <taxon>Eukaryota</taxon>
        <taxon>Fungi</taxon>
        <taxon>Fungi incertae sedis</taxon>
        <taxon>Zoopagomycota</taxon>
        <taxon>Kickxellomycotina</taxon>
        <taxon>Kickxellomycetes</taxon>
        <taxon>Kickxellales</taxon>
        <taxon>Kickxellaceae</taxon>
        <taxon>Mycoemilia</taxon>
    </lineage>
</organism>
<feature type="compositionally biased region" description="Basic and acidic residues" evidence="7">
    <location>
        <begin position="693"/>
        <end position="705"/>
    </location>
</feature>
<sequence length="1019" mass="114087">MSIIFYKFRSGREFSKLPFDGLTISVQDLKEEILKESHLNADEFDLVISNSHTNEDYTSLKTQVPKGTYVLVRRVPRKGPKPSAGYGLPPAASNSINNSSSSINASTTTTYPSNAGVNKMGFSSTSAAPTAGAAPASGGGAFLASQGHSAQFLPGLSSLGGQGTHGDQQMGSQGGFAANSGRSGEADSIEAMFQNTQRPVFSPGSGKPQRPGGFQPHGRHNNRPEHHGPPPPNYICHRCAVAGHWIYDCPTQYQQQDGDGANGASADSTVHKKNEKRVRPTTGIPKSFLQSVDKLEDGKNALITSDGKLVVATANELAWQSSQKFTRKTLPTDMNIDVSKIPDELKCPICSKLLNDASRVPCCKTTYCSECIDQALLRIDPEFHFVCPSCKSPGVVPDAVVADDETRRKVGKFLSDYIESEKSKEQQQQQEQQQDQQDNTGVNKEENDGSTQAGDKSSTKTSDSHISAISRTVRSATSSNYNNNPTTKPSSSMGSFAGLQAPNMWMNNNFMAMMQNQFAHMYPNMNPAMMMAGATGMRPPSMFPNPNMNPMMFPGRPNMPRPPFNIPMGGYQQQHAMPPSMQPRPPNMVGLPPVPPQMRPLPMPPNQNFGPNGGQAPSTRRPDEGRNTGPRSPTMPQQGFHNDDYDRRSDYTPPPGASPKSRRDHSRAREDSPERGRKRGRSRRRTSYSRSPSSDRQHSYDDHKTSRDHHRSRSRQRRSREDKGDRHRSRSREHSHSSRSRRPSINDHEPRGTRGRSASPDRQKEGDRESSSKVNEISLDLNMDNGTTFNTIGLDPSPTTEKFTHDLPKLKRDASSSRNSQRGSSRQSKRDNRSESETRSSRHHRDSRIDRSPSRRDHRSRSHRSSRDHRERRERTRDSRDRSRSPSRRHSNRSKSPQRAADADADDGYGFDDRGRSASKKPYSRDSKRDRNHSSQTSTRNKWDRNLNNDRKQEELPSQHQRQERNQRDKHSSHNERNGTTTISIRGSASIQKEPQDTREPKRPRNRNRRHRSGDKNRW</sequence>
<dbReference type="GO" id="GO:0003676">
    <property type="term" value="F:nucleic acid binding"/>
    <property type="evidence" value="ECO:0007669"/>
    <property type="project" value="InterPro"/>
</dbReference>
<dbReference type="Gene3D" id="4.10.60.10">
    <property type="entry name" value="Zinc finger, CCHC-type"/>
    <property type="match status" value="1"/>
</dbReference>
<dbReference type="InterPro" id="IPR025829">
    <property type="entry name" value="Zn_knuckle_CX2CX3GHX4C"/>
</dbReference>
<dbReference type="InterPro" id="IPR014891">
    <property type="entry name" value="DWNN_domain"/>
</dbReference>
<dbReference type="SUPFAM" id="SSF57850">
    <property type="entry name" value="RING/U-box"/>
    <property type="match status" value="1"/>
</dbReference>
<evidence type="ECO:0000256" key="1">
    <source>
        <dbReference type="ARBA" id="ARBA00004123"/>
    </source>
</evidence>
<keyword evidence="4" id="KW-0862">Zinc</keyword>
<evidence type="ECO:0000256" key="3">
    <source>
        <dbReference type="ARBA" id="ARBA00022771"/>
    </source>
</evidence>
<dbReference type="PANTHER" id="PTHR15439:SF0">
    <property type="entry name" value="CELL DIVISION CYCLE AND APOPTOSIS REGULATOR PROTEIN 1-RELATED"/>
    <property type="match status" value="1"/>
</dbReference>
<evidence type="ECO:0000256" key="6">
    <source>
        <dbReference type="PROSITE-ProRule" id="PRU00175"/>
    </source>
</evidence>
<dbReference type="Proteomes" id="UP001150538">
    <property type="component" value="Unassembled WGS sequence"/>
</dbReference>
<evidence type="ECO:0000313" key="10">
    <source>
        <dbReference type="EMBL" id="KAJ1910344.1"/>
    </source>
</evidence>
<feature type="region of interest" description="Disordered" evidence="7">
    <location>
        <begin position="419"/>
        <end position="494"/>
    </location>
</feature>
<keyword evidence="2" id="KW-0479">Metal-binding</keyword>
<accession>A0A9W7ZTS8</accession>
<dbReference type="CDD" id="cd16620">
    <property type="entry name" value="vRING-HC-C4C4_RBBP6"/>
    <property type="match status" value="1"/>
</dbReference>
<feature type="compositionally biased region" description="Basic and acidic residues" evidence="7">
    <location>
        <begin position="802"/>
        <end position="815"/>
    </location>
</feature>
<dbReference type="AlphaFoldDB" id="A0A9W7ZTS8"/>
<feature type="compositionally biased region" description="Basic residues" evidence="7">
    <location>
        <begin position="726"/>
        <end position="742"/>
    </location>
</feature>
<feature type="compositionally biased region" description="Basic residues" evidence="7">
    <location>
        <begin position="706"/>
        <end position="718"/>
    </location>
</feature>
<proteinExistence type="predicted"/>
<feature type="region of interest" description="Disordered" evidence="7">
    <location>
        <begin position="154"/>
        <end position="185"/>
    </location>
</feature>
<dbReference type="OrthoDB" id="106784at2759"/>
<feature type="compositionally biased region" description="Basic and acidic residues" evidence="7">
    <location>
        <begin position="759"/>
        <end position="771"/>
    </location>
</feature>
<feature type="region of interest" description="Disordered" evidence="7">
    <location>
        <begin position="79"/>
        <end position="109"/>
    </location>
</feature>
<evidence type="ECO:0000256" key="7">
    <source>
        <dbReference type="SAM" id="MobiDB-lite"/>
    </source>
</evidence>
<feature type="compositionally biased region" description="Low complexity" evidence="7">
    <location>
        <begin position="816"/>
        <end position="826"/>
    </location>
</feature>
<name>A0A9W7ZTS8_9FUNG</name>
<dbReference type="GO" id="GO:0008270">
    <property type="term" value="F:zinc ion binding"/>
    <property type="evidence" value="ECO:0007669"/>
    <property type="project" value="UniProtKB-KW"/>
</dbReference>
<dbReference type="Pfam" id="PF08783">
    <property type="entry name" value="DWNN"/>
    <property type="match status" value="1"/>
</dbReference>
<evidence type="ECO:0000259" key="9">
    <source>
        <dbReference type="PROSITE" id="PS51282"/>
    </source>
</evidence>
<dbReference type="GO" id="GO:0006397">
    <property type="term" value="P:mRNA processing"/>
    <property type="evidence" value="ECO:0007669"/>
    <property type="project" value="InterPro"/>
</dbReference>
<protein>
    <submittedName>
        <fullName evidence="10">Retinoblastoma-binding protein</fullName>
    </submittedName>
</protein>
<dbReference type="SMART" id="SM01180">
    <property type="entry name" value="DWNN"/>
    <property type="match status" value="1"/>
</dbReference>
<feature type="compositionally biased region" description="Basic and acidic residues" evidence="7">
    <location>
        <begin position="923"/>
        <end position="933"/>
    </location>
</feature>
<comment type="subcellular location">
    <subcellularLocation>
        <location evidence="1">Nucleus</location>
    </subcellularLocation>
</comment>
<reference evidence="10" key="1">
    <citation type="submission" date="2022-07" db="EMBL/GenBank/DDBJ databases">
        <title>Phylogenomic reconstructions and comparative analyses of Kickxellomycotina fungi.</title>
        <authorList>
            <person name="Reynolds N.K."/>
            <person name="Stajich J.E."/>
            <person name="Barry K."/>
            <person name="Grigoriev I.V."/>
            <person name="Crous P."/>
            <person name="Smith M.E."/>
        </authorList>
    </citation>
    <scope>NUCLEOTIDE SEQUENCE</scope>
    <source>
        <strain evidence="10">NBRC 100468</strain>
    </source>
</reference>
<feature type="region of interest" description="Disordered" evidence="7">
    <location>
        <begin position="198"/>
        <end position="229"/>
    </location>
</feature>
<dbReference type="InterPro" id="IPR033489">
    <property type="entry name" value="RBBP6"/>
</dbReference>
<feature type="compositionally biased region" description="Low complexity" evidence="7">
    <location>
        <begin position="91"/>
        <end position="109"/>
    </location>
</feature>
<dbReference type="InterPro" id="IPR013083">
    <property type="entry name" value="Znf_RING/FYVE/PHD"/>
</dbReference>
<feature type="compositionally biased region" description="Basic and acidic residues" evidence="7">
    <location>
        <begin position="641"/>
        <end position="650"/>
    </location>
</feature>
<dbReference type="SUPFAM" id="SSF57756">
    <property type="entry name" value="Retrovirus zinc finger-like domains"/>
    <property type="match status" value="1"/>
</dbReference>
<dbReference type="InterPro" id="IPR001841">
    <property type="entry name" value="Znf_RING"/>
</dbReference>
<feature type="compositionally biased region" description="Polar residues" evidence="7">
    <location>
        <begin position="784"/>
        <end position="801"/>
    </location>
</feature>
<keyword evidence="11" id="KW-1185">Reference proteome</keyword>
<evidence type="ECO:0000313" key="11">
    <source>
        <dbReference type="Proteomes" id="UP001150538"/>
    </source>
</evidence>
<dbReference type="GO" id="GO:0006511">
    <property type="term" value="P:ubiquitin-dependent protein catabolic process"/>
    <property type="evidence" value="ECO:0007669"/>
    <property type="project" value="TreeGrafter"/>
</dbReference>
<feature type="compositionally biased region" description="Polar residues" evidence="7">
    <location>
        <begin position="449"/>
        <end position="494"/>
    </location>
</feature>
<dbReference type="Gene3D" id="3.10.20.90">
    <property type="entry name" value="Phosphatidylinositol 3-kinase Catalytic Subunit, Chain A, domain 1"/>
    <property type="match status" value="1"/>
</dbReference>
<dbReference type="EMBL" id="JANBPU010000591">
    <property type="protein sequence ID" value="KAJ1910344.1"/>
    <property type="molecule type" value="Genomic_DNA"/>
</dbReference>
<dbReference type="GO" id="GO:0005634">
    <property type="term" value="C:nucleus"/>
    <property type="evidence" value="ECO:0007669"/>
    <property type="project" value="UniProtKB-SubCell"/>
</dbReference>
<dbReference type="GO" id="GO:0016567">
    <property type="term" value="P:protein ubiquitination"/>
    <property type="evidence" value="ECO:0007669"/>
    <property type="project" value="InterPro"/>
</dbReference>
<feature type="compositionally biased region" description="Basic residues" evidence="7">
    <location>
        <begin position="676"/>
        <end position="687"/>
    </location>
</feature>
<feature type="compositionally biased region" description="Low complexity" evidence="7">
    <location>
        <begin position="426"/>
        <end position="438"/>
    </location>
</feature>
<feature type="compositionally biased region" description="Polar residues" evidence="7">
    <location>
        <begin position="629"/>
        <end position="640"/>
    </location>
</feature>
<dbReference type="GO" id="GO:0061630">
    <property type="term" value="F:ubiquitin protein ligase activity"/>
    <property type="evidence" value="ECO:0007669"/>
    <property type="project" value="InterPro"/>
</dbReference>
<feature type="region of interest" description="Disordered" evidence="7">
    <location>
        <begin position="572"/>
        <end position="1019"/>
    </location>
</feature>
<feature type="compositionally biased region" description="Basic and acidic residues" evidence="7">
    <location>
        <begin position="868"/>
        <end position="884"/>
    </location>
</feature>
<keyword evidence="5" id="KW-0539">Nucleus</keyword>
<feature type="domain" description="RING-type" evidence="8">
    <location>
        <begin position="347"/>
        <end position="391"/>
    </location>
</feature>
<gene>
    <name evidence="10" type="primary">MPE1</name>
    <name evidence="10" type="ORF">H4219_006231</name>
</gene>
<evidence type="ECO:0000256" key="5">
    <source>
        <dbReference type="ARBA" id="ARBA00023242"/>
    </source>
</evidence>
<dbReference type="InterPro" id="IPR036875">
    <property type="entry name" value="Znf_CCHC_sf"/>
</dbReference>
<feature type="region of interest" description="Disordered" evidence="7">
    <location>
        <begin position="256"/>
        <end position="283"/>
    </location>
</feature>
<feature type="compositionally biased region" description="Basic and acidic residues" evidence="7">
    <location>
        <begin position="828"/>
        <end position="840"/>
    </location>
</feature>
<dbReference type="PANTHER" id="PTHR15439">
    <property type="entry name" value="RETINOBLASTOMA-BINDING PROTEIN 6"/>
    <property type="match status" value="1"/>
</dbReference>
<feature type="compositionally biased region" description="Basic and acidic residues" evidence="7">
    <location>
        <begin position="994"/>
        <end position="1003"/>
    </location>
</feature>
<feature type="compositionally biased region" description="Polar residues" evidence="7">
    <location>
        <begin position="978"/>
        <end position="993"/>
    </location>
</feature>
<dbReference type="PROSITE" id="PS51282">
    <property type="entry name" value="DWNN"/>
    <property type="match status" value="1"/>
</dbReference>
<dbReference type="Gene3D" id="3.30.40.10">
    <property type="entry name" value="Zinc/RING finger domain, C3HC4 (zinc finger)"/>
    <property type="match status" value="1"/>
</dbReference>
<dbReference type="Pfam" id="PF13696">
    <property type="entry name" value="zf-CCHC_2"/>
    <property type="match status" value="1"/>
</dbReference>
<feature type="compositionally biased region" description="Basic and acidic residues" evidence="7">
    <location>
        <begin position="941"/>
        <end position="977"/>
    </location>
</feature>
<comment type="caution">
    <text evidence="10">The sequence shown here is derived from an EMBL/GenBank/DDBJ whole genome shotgun (WGS) entry which is preliminary data.</text>
</comment>
<feature type="compositionally biased region" description="Basic residues" evidence="7">
    <location>
        <begin position="1004"/>
        <end position="1013"/>
    </location>
</feature>
<dbReference type="PROSITE" id="PS50089">
    <property type="entry name" value="ZF_RING_2"/>
    <property type="match status" value="1"/>
</dbReference>
<evidence type="ECO:0000256" key="4">
    <source>
        <dbReference type="ARBA" id="ARBA00022833"/>
    </source>
</evidence>
<keyword evidence="3 6" id="KW-0863">Zinc-finger</keyword>
<evidence type="ECO:0000259" key="8">
    <source>
        <dbReference type="PROSITE" id="PS50089"/>
    </source>
</evidence>
<feature type="domain" description="DWNN" evidence="9">
    <location>
        <begin position="4"/>
        <end position="76"/>
    </location>
</feature>